<organism evidence="1 2">
    <name type="scientific">Haloarcula rubripromontorii</name>
    <dbReference type="NCBI Taxonomy" id="1705562"/>
    <lineage>
        <taxon>Archaea</taxon>
        <taxon>Methanobacteriati</taxon>
        <taxon>Methanobacteriota</taxon>
        <taxon>Stenosarchaea group</taxon>
        <taxon>Halobacteria</taxon>
        <taxon>Halobacteriales</taxon>
        <taxon>Haloarculaceae</taxon>
        <taxon>Haloarcula</taxon>
    </lineage>
</organism>
<protein>
    <recommendedName>
        <fullName evidence="3">Tat pathway signal protein</fullName>
    </recommendedName>
</protein>
<dbReference type="STRING" id="1705562.AMS69_16225"/>
<dbReference type="PATRIC" id="fig|1705562.3.peg.4153"/>
<dbReference type="InterPro" id="IPR006311">
    <property type="entry name" value="TAT_signal"/>
</dbReference>
<dbReference type="InterPro" id="IPR011008">
    <property type="entry name" value="Dimeric_a/b-barrel"/>
</dbReference>
<dbReference type="Pfam" id="PF24152">
    <property type="entry name" value="DUF7405"/>
    <property type="match status" value="1"/>
</dbReference>
<evidence type="ECO:0008006" key="3">
    <source>
        <dbReference type="Google" id="ProtNLM"/>
    </source>
</evidence>
<dbReference type="Proteomes" id="UP000037729">
    <property type="component" value="Unassembled WGS sequence"/>
</dbReference>
<evidence type="ECO:0000313" key="1">
    <source>
        <dbReference type="EMBL" id="KOX92089.1"/>
    </source>
</evidence>
<comment type="caution">
    <text evidence="1">The sequence shown here is derived from an EMBL/GenBank/DDBJ whole genome shotgun (WGS) entry which is preliminary data.</text>
</comment>
<accession>A0A0M9AHI1</accession>
<evidence type="ECO:0000313" key="2">
    <source>
        <dbReference type="Proteomes" id="UP000037729"/>
    </source>
</evidence>
<name>A0A0M9AHI1_9EURY</name>
<dbReference type="RefSeq" id="WP_053969105.1">
    <property type="nucleotide sequence ID" value="NZ_JAWJXX010000004.1"/>
</dbReference>
<sequence>MTSRRGLLLRLSALTGAAGLSGCSSLLARQAESPTGDLDPHPRADELPIRQHAWNERLRSDAAGNDLLPHHFRLFMLDLNGPPSDSDAETVELAMRTLEDAYEFNSAGLLHMLGWGTSYFDTYGSLDSSPIRSPRVLSRTDDPDLQSFDAMLVLASDVPSHLAATESAMFDTRPTLADAEIQGRLGDVFSVADRRGGFIGEGLPAAHADAEGVPADIPEESYMFSGFFAGRSGTQASEDRVTIDDGPYAGGTTIHLSRINEAFDTWWELAQSDRVKRLFSAEFAPADIDRGDLPFADMVREHASSEGEVGHFEKVARARKDGEPILLRRDFNTIDGGQAGLHFLSLQEHPRDFEEVRDAMNGWWLREEHEELRDRQNNGLLEFIEVVSRSNFYVPPRDKRAFPKP</sequence>
<keyword evidence="2" id="KW-1185">Reference proteome</keyword>
<gene>
    <name evidence="1" type="ORF">AMS69_16225</name>
</gene>
<dbReference type="AlphaFoldDB" id="A0A0M9AHI1"/>
<proteinExistence type="predicted"/>
<dbReference type="PROSITE" id="PS51318">
    <property type="entry name" value="TAT"/>
    <property type="match status" value="1"/>
</dbReference>
<dbReference type="EMBL" id="LIUF01000005">
    <property type="protein sequence ID" value="KOX92089.1"/>
    <property type="molecule type" value="Genomic_DNA"/>
</dbReference>
<dbReference type="PROSITE" id="PS51257">
    <property type="entry name" value="PROKAR_LIPOPROTEIN"/>
    <property type="match status" value="1"/>
</dbReference>
<dbReference type="InterPro" id="IPR055828">
    <property type="entry name" value="DUF7405"/>
</dbReference>
<dbReference type="SUPFAM" id="SSF54909">
    <property type="entry name" value="Dimeric alpha+beta barrel"/>
    <property type="match status" value="1"/>
</dbReference>
<dbReference type="OrthoDB" id="212084at2157"/>
<reference evidence="1 2" key="1">
    <citation type="submission" date="2015-08" db="EMBL/GenBank/DDBJ databases">
        <title>Genomes of Isolates from Cabo Rojo, PR.</title>
        <authorList>
            <person name="Sanchez-Nieves R.L."/>
            <person name="Montalvo-Rodriguez R."/>
        </authorList>
    </citation>
    <scope>NUCLEOTIDE SEQUENCE [LARGE SCALE GENOMIC DNA]</scope>
    <source>
        <strain evidence="1 2">SL3</strain>
    </source>
</reference>